<dbReference type="RefSeq" id="WP_120815938.1">
    <property type="nucleotide sequence ID" value="NZ_JBCNMK010000010.1"/>
</dbReference>
<keyword evidence="3" id="KW-1185">Reference proteome</keyword>
<dbReference type="GeneID" id="66902519"/>
<comment type="caution">
    <text evidence="2">The sequence shown here is derived from an EMBL/GenBank/DDBJ whole genome shotgun (WGS) entry which is preliminary data.</text>
</comment>
<sequence length="124" mass="13404">MKKLITLAVVASLTASCALAQSQQNTPQETHSAAAPGVSDRLHAIKLKGQDGINQFFVVSIGNGYTKAMIADKPAKIKRVNSNFYEITNAKYVISVALDENGLMSASWNRHKGRDNGMLSLINE</sequence>
<feature type="signal peptide" evidence="1">
    <location>
        <begin position="1"/>
        <end position="20"/>
    </location>
</feature>
<evidence type="ECO:0000313" key="2">
    <source>
        <dbReference type="EMBL" id="RKR63770.1"/>
    </source>
</evidence>
<protein>
    <submittedName>
        <fullName evidence="2">Uncharacterized protein</fullName>
    </submittedName>
</protein>
<keyword evidence="1" id="KW-0732">Signal</keyword>
<name>A0ABX9RZC0_9ENTR</name>
<dbReference type="Proteomes" id="UP000267341">
    <property type="component" value="Unassembled WGS sequence"/>
</dbReference>
<dbReference type="EMBL" id="RBIZ01000003">
    <property type="protein sequence ID" value="RKR63770.1"/>
    <property type="molecule type" value="Genomic_DNA"/>
</dbReference>
<accession>A0ABX9RZC0</accession>
<gene>
    <name evidence="2" type="ORF">C7387_0435</name>
</gene>
<dbReference type="PROSITE" id="PS51257">
    <property type="entry name" value="PROKAR_LIPOPROTEIN"/>
    <property type="match status" value="1"/>
</dbReference>
<proteinExistence type="predicted"/>
<reference evidence="2 3" key="1">
    <citation type="submission" date="2018-10" db="EMBL/GenBank/DDBJ databases">
        <title>Genomic Encyclopedia of Type Strains, Phase IV (KMG-IV): sequencing the most valuable type-strain genomes for metagenomic binning, comparative biology and taxonomic classification.</title>
        <authorList>
            <person name="Goeker M."/>
        </authorList>
    </citation>
    <scope>NUCLEOTIDE SEQUENCE [LARGE SCALE GENOMIC DNA]</scope>
    <source>
        <strain evidence="2 3">DSM 5079</strain>
    </source>
</reference>
<evidence type="ECO:0000313" key="3">
    <source>
        <dbReference type="Proteomes" id="UP000267341"/>
    </source>
</evidence>
<evidence type="ECO:0000256" key="1">
    <source>
        <dbReference type="SAM" id="SignalP"/>
    </source>
</evidence>
<organism evidence="2 3">
    <name type="scientific">Yokenella regensburgei</name>
    <dbReference type="NCBI Taxonomy" id="158877"/>
    <lineage>
        <taxon>Bacteria</taxon>
        <taxon>Pseudomonadati</taxon>
        <taxon>Pseudomonadota</taxon>
        <taxon>Gammaproteobacteria</taxon>
        <taxon>Enterobacterales</taxon>
        <taxon>Enterobacteriaceae</taxon>
        <taxon>Yokenella</taxon>
    </lineage>
</organism>
<feature type="chain" id="PRO_5045973910" evidence="1">
    <location>
        <begin position="21"/>
        <end position="124"/>
    </location>
</feature>